<reference evidence="2" key="1">
    <citation type="submission" date="2023-07" db="EMBL/GenBank/DDBJ databases">
        <title>30 novel species of actinomycetes from the DSMZ collection.</title>
        <authorList>
            <person name="Nouioui I."/>
        </authorList>
    </citation>
    <scope>NUCLEOTIDE SEQUENCE [LARGE SCALE GENOMIC DNA]</scope>
    <source>
        <strain evidence="2">DSM 44743</strain>
    </source>
</reference>
<organism evidence="1 2">
    <name type="scientific">Nocardiopsis lambiniae</name>
    <dbReference type="NCBI Taxonomy" id="3075539"/>
    <lineage>
        <taxon>Bacteria</taxon>
        <taxon>Bacillati</taxon>
        <taxon>Actinomycetota</taxon>
        <taxon>Actinomycetes</taxon>
        <taxon>Streptosporangiales</taxon>
        <taxon>Nocardiopsidaceae</taxon>
        <taxon>Nocardiopsis</taxon>
    </lineage>
</organism>
<protein>
    <submittedName>
        <fullName evidence="1">Uncharacterized protein</fullName>
    </submittedName>
</protein>
<keyword evidence="2" id="KW-1185">Reference proteome</keyword>
<proteinExistence type="predicted"/>
<dbReference type="RefSeq" id="WP_311509587.1">
    <property type="nucleotide sequence ID" value="NZ_JAVREP010000001.1"/>
</dbReference>
<gene>
    <name evidence="1" type="ORF">RM479_00125</name>
</gene>
<comment type="caution">
    <text evidence="1">The sequence shown here is derived from an EMBL/GenBank/DDBJ whole genome shotgun (WGS) entry which is preliminary data.</text>
</comment>
<sequence>MWITTLDHPDPKPIDVLDDNGDVVDALRPPPGEVIVEWSLNGVDMKMIEYKNLPPLTE</sequence>
<evidence type="ECO:0000313" key="1">
    <source>
        <dbReference type="EMBL" id="MDT0326817.1"/>
    </source>
</evidence>
<dbReference type="EMBL" id="JAVREP010000001">
    <property type="protein sequence ID" value="MDT0326817.1"/>
    <property type="molecule type" value="Genomic_DNA"/>
</dbReference>
<evidence type="ECO:0000313" key="2">
    <source>
        <dbReference type="Proteomes" id="UP001183390"/>
    </source>
</evidence>
<accession>A0ABU2M2K1</accession>
<dbReference type="Proteomes" id="UP001183390">
    <property type="component" value="Unassembled WGS sequence"/>
</dbReference>
<name>A0ABU2M2K1_9ACTN</name>